<gene>
    <name evidence="5" type="ORF">NDI37_13200</name>
</gene>
<organism evidence="5 6">
    <name type="scientific">Funiculus sociatus GB2-A5</name>
    <dbReference type="NCBI Taxonomy" id="2933946"/>
    <lineage>
        <taxon>Bacteria</taxon>
        <taxon>Bacillati</taxon>
        <taxon>Cyanobacteriota</taxon>
        <taxon>Cyanophyceae</taxon>
        <taxon>Coleofasciculales</taxon>
        <taxon>Coleofasciculaceae</taxon>
        <taxon>Funiculus</taxon>
    </lineage>
</organism>
<evidence type="ECO:0008006" key="7">
    <source>
        <dbReference type="Google" id="ProtNLM"/>
    </source>
</evidence>
<comment type="caution">
    <text evidence="5">The sequence shown here is derived from an EMBL/GenBank/DDBJ whole genome shotgun (WGS) entry which is preliminary data.</text>
</comment>
<evidence type="ECO:0000313" key="6">
    <source>
        <dbReference type="Proteomes" id="UP001442494"/>
    </source>
</evidence>
<reference evidence="5 6" key="1">
    <citation type="submission" date="2022-04" db="EMBL/GenBank/DDBJ databases">
        <title>Positive selection, recombination, and allopatry shape intraspecific diversity of widespread and dominant cyanobacteria.</title>
        <authorList>
            <person name="Wei J."/>
            <person name="Shu W."/>
            <person name="Hu C."/>
        </authorList>
    </citation>
    <scope>NUCLEOTIDE SEQUENCE [LARGE SCALE GENOMIC DNA]</scope>
    <source>
        <strain evidence="5 6">GB2-A5</strain>
    </source>
</reference>
<evidence type="ECO:0000313" key="5">
    <source>
        <dbReference type="EMBL" id="MEP0865422.1"/>
    </source>
</evidence>
<dbReference type="PANTHER" id="PTHR10272">
    <property type="entry name" value="PLATELET-ACTIVATING FACTOR ACETYLHYDROLASE"/>
    <property type="match status" value="1"/>
</dbReference>
<keyword evidence="3" id="KW-0443">Lipid metabolism</keyword>
<dbReference type="SUPFAM" id="SSF53474">
    <property type="entry name" value="alpha/beta-Hydrolases"/>
    <property type="match status" value="1"/>
</dbReference>
<feature type="compositionally biased region" description="Basic and acidic residues" evidence="4">
    <location>
        <begin position="358"/>
        <end position="373"/>
    </location>
</feature>
<accession>A0ABV0JPS7</accession>
<dbReference type="InterPro" id="IPR029058">
    <property type="entry name" value="AB_hydrolase_fold"/>
</dbReference>
<dbReference type="EMBL" id="JAMPKK010000026">
    <property type="protein sequence ID" value="MEP0865422.1"/>
    <property type="molecule type" value="Genomic_DNA"/>
</dbReference>
<name>A0ABV0JPS7_9CYAN</name>
<proteinExistence type="predicted"/>
<evidence type="ECO:0000256" key="2">
    <source>
        <dbReference type="ARBA" id="ARBA00022963"/>
    </source>
</evidence>
<evidence type="ECO:0000256" key="4">
    <source>
        <dbReference type="SAM" id="MobiDB-lite"/>
    </source>
</evidence>
<dbReference type="Pfam" id="PF07224">
    <property type="entry name" value="Chlorophyllase"/>
    <property type="match status" value="1"/>
</dbReference>
<keyword evidence="1" id="KW-0378">Hydrolase</keyword>
<protein>
    <recommendedName>
        <fullName evidence="7">1-alkyl-2-acetylglycerophosphocholine esterase</fullName>
    </recommendedName>
</protein>
<feature type="region of interest" description="Disordered" evidence="4">
    <location>
        <begin position="341"/>
        <end position="386"/>
    </location>
</feature>
<dbReference type="InterPro" id="IPR017395">
    <property type="entry name" value="Chlorophyllase-like"/>
</dbReference>
<dbReference type="Gene3D" id="3.40.50.1820">
    <property type="entry name" value="alpha/beta hydrolase"/>
    <property type="match status" value="1"/>
</dbReference>
<evidence type="ECO:0000256" key="1">
    <source>
        <dbReference type="ARBA" id="ARBA00022801"/>
    </source>
</evidence>
<evidence type="ECO:0000256" key="3">
    <source>
        <dbReference type="ARBA" id="ARBA00023098"/>
    </source>
</evidence>
<dbReference type="RefSeq" id="WP_242019247.1">
    <property type="nucleotide sequence ID" value="NZ_JAMPKK010000026.1"/>
</dbReference>
<keyword evidence="2" id="KW-0442">Lipid degradation</keyword>
<dbReference type="PANTHER" id="PTHR10272:SF0">
    <property type="entry name" value="PLATELET-ACTIVATING FACTOR ACETYLHYDROLASE"/>
    <property type="match status" value="1"/>
</dbReference>
<sequence length="386" mass="43152">MDRVTRKIVGFLLLRKTSTLVIAAMIVLPIGFALPACSRPFPRQRPVFDQPTFTPSNQSIPTQSLYKPNLGSYTVGVADDLSLFDSRRKRQLPVKVYYPQGQGPFPVIIFSHGGGGSKEGFSYLGEFWASQGYISIHPSHSDSSFLRETEDNAQPLEYRPQDVSFVIDSLQALEGKIPQLRGKIDRARIGVAGHSFGAYSALWMAGQMVDTAQRKDVSFRDPRVRAFLAISPAGTGRGGLDERSWDRITAPVMIVSGSNERGDDWRMEPFKNMPAGNKYYLLFQDAYHSSYNDYKPGGRRGLMQDRETIDNIHTYLQSASIAFWDSYLKQDNAAKQFLQSDALPGGNMDSPLNSNRDTFPRSNRDAFPRRDRLPSSGGGQVTLFKK</sequence>
<dbReference type="Proteomes" id="UP001442494">
    <property type="component" value="Unassembled WGS sequence"/>
</dbReference>
<keyword evidence="6" id="KW-1185">Reference proteome</keyword>